<evidence type="ECO:0000313" key="7">
    <source>
        <dbReference type="EMBL" id="KAF7638244.1"/>
    </source>
</evidence>
<gene>
    <name evidence="7" type="ORF">Mgra_00002217</name>
</gene>
<feature type="coiled-coil region" evidence="4">
    <location>
        <begin position="350"/>
        <end position="384"/>
    </location>
</feature>
<proteinExistence type="inferred from homology"/>
<organism evidence="7 8">
    <name type="scientific">Meloidogyne graminicola</name>
    <dbReference type="NCBI Taxonomy" id="189291"/>
    <lineage>
        <taxon>Eukaryota</taxon>
        <taxon>Metazoa</taxon>
        <taxon>Ecdysozoa</taxon>
        <taxon>Nematoda</taxon>
        <taxon>Chromadorea</taxon>
        <taxon>Rhabditida</taxon>
        <taxon>Tylenchina</taxon>
        <taxon>Tylenchomorpha</taxon>
        <taxon>Tylenchoidea</taxon>
        <taxon>Meloidogynidae</taxon>
        <taxon>Meloidogyninae</taxon>
        <taxon>Meloidogyne</taxon>
    </lineage>
</organism>
<dbReference type="Proteomes" id="UP000605970">
    <property type="component" value="Unassembled WGS sequence"/>
</dbReference>
<evidence type="ECO:0000256" key="2">
    <source>
        <dbReference type="ARBA" id="ARBA00016765"/>
    </source>
</evidence>
<dbReference type="Pfam" id="PF09762">
    <property type="entry name" value="CCDC93_CC"/>
    <property type="match status" value="1"/>
</dbReference>
<feature type="coiled-coil region" evidence="4">
    <location>
        <begin position="483"/>
        <end position="542"/>
    </location>
</feature>
<dbReference type="InterPro" id="IPR039116">
    <property type="entry name" value="CCDC93"/>
</dbReference>
<dbReference type="AlphaFoldDB" id="A0A8S9ZWX5"/>
<dbReference type="OrthoDB" id="16092at2759"/>
<accession>A0A8S9ZWX5</accession>
<feature type="domain" description="CCDC93 coiled-coil" evidence="5">
    <location>
        <begin position="256"/>
        <end position="549"/>
    </location>
</feature>
<dbReference type="PANTHER" id="PTHR16441:SF0">
    <property type="entry name" value="COILED-COIL DOMAIN-CONTAINING PROTEIN 93"/>
    <property type="match status" value="1"/>
</dbReference>
<evidence type="ECO:0000256" key="3">
    <source>
        <dbReference type="ARBA" id="ARBA00023054"/>
    </source>
</evidence>
<comment type="similarity">
    <text evidence="1">Belongs to the CCDC93 family.</text>
</comment>
<protein>
    <recommendedName>
        <fullName evidence="2">Coiled-coil domain-containing protein 93</fullName>
    </recommendedName>
</protein>
<evidence type="ECO:0000259" key="5">
    <source>
        <dbReference type="Pfam" id="PF09762"/>
    </source>
</evidence>
<evidence type="ECO:0000259" key="6">
    <source>
        <dbReference type="Pfam" id="PF21673"/>
    </source>
</evidence>
<dbReference type="GO" id="GO:0006893">
    <property type="term" value="P:Golgi to plasma membrane transport"/>
    <property type="evidence" value="ECO:0007669"/>
    <property type="project" value="TreeGrafter"/>
</dbReference>
<keyword evidence="3 4" id="KW-0175">Coiled coil</keyword>
<sequence length="559" mass="65406">MDEKIIDPEQEEKLSEILQLLINAGYFRAKIHGLNIFDKIVGGMVWCISLCAGNVQVDLLYSENSTIGQKITLTEKIVKVLPEIKCPYSLEPHQIQGLDAFSIYPVIKWLVKEAGYVRERLGDETLNFAVYQFGQQGWTLGDQLVCFYIQSGPATQWTRILTKNFRLYRYGFCVGGISTPDCRMKSVDQESYLWLKKVAKRVVRMQYPIKTNATDSEEINSDIHTNLNKNEEANHSKNEIEDLLVIQETDGGSGLIYSSEIEQMSSIKHQKTETENDLQEELKIFELEENNLNSQIETAKMLSIKLQNNIQIMNDQSSKEIKSIPKEMFEQMQNLLSMRDELKAVERSFKAQCLEELSRLEQKITEIEENNENEEETNGEKLNEINPRERKAERLISEIVSIDREIAHLGRQVGENPSQAEMAQYQRRFVELCNQMVSKHHETKRQYTQYNNLVDVRTFMRQEIDLLDSIDKQRELAQREEYIDSLLENLQKIAKGVDELLDKKLHKKRSIQEQRDQLQEQLQSLLDKQRLYTKTLNELQQEFQRNEYLNQLIEQIKYK</sequence>
<dbReference type="EMBL" id="JABEBT010000013">
    <property type="protein sequence ID" value="KAF7638244.1"/>
    <property type="molecule type" value="Genomic_DNA"/>
</dbReference>
<dbReference type="InterPro" id="IPR048747">
    <property type="entry name" value="CCDC93_N"/>
</dbReference>
<reference evidence="7" key="1">
    <citation type="journal article" date="2020" name="Ecol. Evol.">
        <title>Genome structure and content of the rice root-knot nematode (Meloidogyne graminicola).</title>
        <authorList>
            <person name="Phan N.T."/>
            <person name="Danchin E.G.J."/>
            <person name="Klopp C."/>
            <person name="Perfus-Barbeoch L."/>
            <person name="Kozlowski D.K."/>
            <person name="Koutsovoulos G.D."/>
            <person name="Lopez-Roques C."/>
            <person name="Bouchez O."/>
            <person name="Zahm M."/>
            <person name="Besnard G."/>
            <person name="Bellafiore S."/>
        </authorList>
    </citation>
    <scope>NUCLEOTIDE SEQUENCE</scope>
    <source>
        <strain evidence="7">VN-18</strain>
    </source>
</reference>
<feature type="domain" description="CCDC93 N-terminal" evidence="6">
    <location>
        <begin position="9"/>
        <end position="113"/>
    </location>
</feature>
<dbReference type="PANTHER" id="PTHR16441">
    <property type="entry name" value="FIDIPIDINE"/>
    <property type="match status" value="1"/>
</dbReference>
<evidence type="ECO:0000313" key="8">
    <source>
        <dbReference type="Proteomes" id="UP000605970"/>
    </source>
</evidence>
<dbReference type="InterPro" id="IPR019159">
    <property type="entry name" value="CCDC93_CC"/>
</dbReference>
<name>A0A8S9ZWX5_9BILA</name>
<dbReference type="Pfam" id="PF21673">
    <property type="entry name" value="CCDC93_N"/>
    <property type="match status" value="1"/>
</dbReference>
<keyword evidence="8" id="KW-1185">Reference proteome</keyword>
<evidence type="ECO:0000256" key="1">
    <source>
        <dbReference type="ARBA" id="ARBA00007219"/>
    </source>
</evidence>
<comment type="caution">
    <text evidence="7">The sequence shown here is derived from an EMBL/GenBank/DDBJ whole genome shotgun (WGS) entry which is preliminary data.</text>
</comment>
<evidence type="ECO:0000256" key="4">
    <source>
        <dbReference type="SAM" id="Coils"/>
    </source>
</evidence>